<organism evidence="3 4">
    <name type="scientific">Olea europaea subsp. europaea</name>
    <dbReference type="NCBI Taxonomy" id="158383"/>
    <lineage>
        <taxon>Eukaryota</taxon>
        <taxon>Viridiplantae</taxon>
        <taxon>Streptophyta</taxon>
        <taxon>Embryophyta</taxon>
        <taxon>Tracheophyta</taxon>
        <taxon>Spermatophyta</taxon>
        <taxon>Magnoliopsida</taxon>
        <taxon>eudicotyledons</taxon>
        <taxon>Gunneridae</taxon>
        <taxon>Pentapetalae</taxon>
        <taxon>asterids</taxon>
        <taxon>lamiids</taxon>
        <taxon>Lamiales</taxon>
        <taxon>Oleaceae</taxon>
        <taxon>Oleeae</taxon>
        <taxon>Olea</taxon>
    </lineage>
</organism>
<name>A0A8S0TFZ9_OLEEU</name>
<protein>
    <recommendedName>
        <fullName evidence="2">Retrovirus-related Pol polyprotein from transposon TNT 1-94-like beta-barrel domain-containing protein</fullName>
    </recommendedName>
</protein>
<gene>
    <name evidence="3" type="ORF">OLEA9_A054616</name>
</gene>
<comment type="caution">
    <text evidence="3">The sequence shown here is derived from an EMBL/GenBank/DDBJ whole genome shotgun (WGS) entry which is preliminary data.</text>
</comment>
<feature type="non-terminal residue" evidence="3">
    <location>
        <position position="507"/>
    </location>
</feature>
<evidence type="ECO:0000256" key="1">
    <source>
        <dbReference type="SAM" id="MobiDB-lite"/>
    </source>
</evidence>
<dbReference type="InterPro" id="IPR054722">
    <property type="entry name" value="PolX-like_BBD"/>
</dbReference>
<keyword evidence="4" id="KW-1185">Reference proteome</keyword>
<dbReference type="Gramene" id="OE9A054616T1">
    <property type="protein sequence ID" value="OE9A054616C1"/>
    <property type="gene ID" value="OE9A054616"/>
</dbReference>
<proteinExistence type="predicted"/>
<evidence type="ECO:0000259" key="2">
    <source>
        <dbReference type="Pfam" id="PF22936"/>
    </source>
</evidence>
<dbReference type="EMBL" id="CACTIH010006190">
    <property type="protein sequence ID" value="CAA3004365.1"/>
    <property type="molecule type" value="Genomic_DNA"/>
</dbReference>
<accession>A0A8S0TFZ9</accession>
<evidence type="ECO:0000313" key="3">
    <source>
        <dbReference type="EMBL" id="CAA3004365.1"/>
    </source>
</evidence>
<feature type="compositionally biased region" description="Low complexity" evidence="1">
    <location>
        <begin position="231"/>
        <end position="244"/>
    </location>
</feature>
<dbReference type="AlphaFoldDB" id="A0A8S0TFZ9"/>
<evidence type="ECO:0000313" key="4">
    <source>
        <dbReference type="Proteomes" id="UP000594638"/>
    </source>
</evidence>
<sequence>MESQHQVILDSTNYFQWCAYIEDLLRSKGLFRIATGQEKKPKDEDKVEKWENRQDQARGLIGMSISPDLRFHIAELDTPKEALEQITKVFGIKNEIRAHQLENELLTLDPNIFSCIEDFLCKFKTLRYLLEGIKVKKEDGSLIYSILTKLGPAYSVFVSTFHSTREAFICQEKEYKPPTFDSFCDSLIREQEKLVHLGLLNLGNSSKKALAAQQQPNLKNPKKPYPKKNGPKPNKGPKQTQPQNDRSFQPNDKTNKNKWKKTDRHCHFCNRDGHLESKCFKKMEALEAAMKKHNIHLDHSSTSTSSSGMALSACGCQSSWSGYALNASSSSSHSHEWLIDSGASYHMAKNKAMFSSLDDCNTKNIYVGDDRSLNVVGTGTIHLDNGQFNDVLCVPTLSCNLLSVYQITHSGEGKIVEFSPHDVVIKDLRDPKQILATGIADDSTSPADVPPLPISSTFENISSSDDESEDENPPPPSQDLPSSQLPRWVHTTRDAAGDLAGDPTDQR</sequence>
<dbReference type="PANTHER" id="PTHR47481">
    <property type="match status" value="1"/>
</dbReference>
<reference evidence="3 4" key="1">
    <citation type="submission" date="2019-12" db="EMBL/GenBank/DDBJ databases">
        <authorList>
            <person name="Alioto T."/>
            <person name="Alioto T."/>
            <person name="Gomez Garrido J."/>
        </authorList>
    </citation>
    <scope>NUCLEOTIDE SEQUENCE [LARGE SCALE GENOMIC DNA]</scope>
</reference>
<dbReference type="PANTHER" id="PTHR47481:SF14">
    <property type="entry name" value="RETROTRANSPOSON COPIA-LIKE N-TERMINAL DOMAIN-CONTAINING PROTEIN"/>
    <property type="match status" value="1"/>
</dbReference>
<feature type="region of interest" description="Disordered" evidence="1">
    <location>
        <begin position="209"/>
        <end position="259"/>
    </location>
</feature>
<feature type="domain" description="Retrovirus-related Pol polyprotein from transposon TNT 1-94-like beta-barrel" evidence="2">
    <location>
        <begin position="337"/>
        <end position="411"/>
    </location>
</feature>
<dbReference type="Pfam" id="PF22936">
    <property type="entry name" value="Pol_BBD"/>
    <property type="match status" value="1"/>
</dbReference>
<feature type="region of interest" description="Disordered" evidence="1">
    <location>
        <begin position="437"/>
        <end position="507"/>
    </location>
</feature>
<dbReference type="OrthoDB" id="2015125at2759"/>
<feature type="compositionally biased region" description="Basic residues" evidence="1">
    <location>
        <begin position="220"/>
        <end position="230"/>
    </location>
</feature>
<dbReference type="Pfam" id="PF14223">
    <property type="entry name" value="Retrotran_gag_2"/>
    <property type="match status" value="1"/>
</dbReference>
<dbReference type="Proteomes" id="UP000594638">
    <property type="component" value="Unassembled WGS sequence"/>
</dbReference>